<organism evidence="1 2">
    <name type="scientific">Pseudomonas neuropathica</name>
    <dbReference type="NCBI Taxonomy" id="2730425"/>
    <lineage>
        <taxon>Bacteria</taxon>
        <taxon>Pseudomonadati</taxon>
        <taxon>Pseudomonadota</taxon>
        <taxon>Gammaproteobacteria</taxon>
        <taxon>Pseudomonadales</taxon>
        <taxon>Pseudomonadaceae</taxon>
        <taxon>Pseudomonas</taxon>
    </lineage>
</organism>
<gene>
    <name evidence="1" type="ORF">H8F23_28345</name>
</gene>
<name>A0ABS0BRW6_9PSED</name>
<comment type="caution">
    <text evidence="1">The sequence shown here is derived from an EMBL/GenBank/DDBJ whole genome shotgun (WGS) entry which is preliminary data.</text>
</comment>
<evidence type="ECO:0000313" key="1">
    <source>
        <dbReference type="EMBL" id="MBF6037181.1"/>
    </source>
</evidence>
<keyword evidence="2" id="KW-1185">Reference proteome</keyword>
<protein>
    <submittedName>
        <fullName evidence="1">Uncharacterized protein</fullName>
    </submittedName>
</protein>
<sequence length="50" mass="5285">MSSPNKPLLLKELDIPGRSKEPVSQGPDIWGINIAAALGNFPLNGLLCQA</sequence>
<evidence type="ECO:0000313" key="2">
    <source>
        <dbReference type="Proteomes" id="UP000722111"/>
    </source>
</evidence>
<dbReference type="Proteomes" id="UP000722111">
    <property type="component" value="Unassembled WGS sequence"/>
</dbReference>
<reference evidence="1 2" key="1">
    <citation type="submission" date="2020-08" db="EMBL/GenBank/DDBJ databases">
        <title>Description of novel Pseudomonas species.</title>
        <authorList>
            <person name="Duman M."/>
            <person name="Mulet M."/>
            <person name="Altun S."/>
            <person name="Saticioglu I.B."/>
            <person name="Lalucat J."/>
            <person name="Garcia-Valdes E."/>
        </authorList>
    </citation>
    <scope>NUCLEOTIDE SEQUENCE [LARGE SCALE GENOMIC DNA]</scope>
    <source>
        <strain evidence="1 2">P155</strain>
    </source>
</reference>
<accession>A0ABS0BRW6</accession>
<proteinExistence type="predicted"/>
<dbReference type="EMBL" id="JACOPX010000029">
    <property type="protein sequence ID" value="MBF6037181.1"/>
    <property type="molecule type" value="Genomic_DNA"/>
</dbReference>
<feature type="non-terminal residue" evidence="1">
    <location>
        <position position="50"/>
    </location>
</feature>